<evidence type="ECO:0000313" key="5">
    <source>
        <dbReference type="Proteomes" id="UP000224974"/>
    </source>
</evidence>
<dbReference type="Proteomes" id="UP000224974">
    <property type="component" value="Unassembled WGS sequence"/>
</dbReference>
<dbReference type="Proteomes" id="UP000373449">
    <property type="component" value="Unassembled WGS sequence"/>
</dbReference>
<reference evidence="3" key="2">
    <citation type="submission" date="2017-09" db="EMBL/GenBank/DDBJ databases">
        <title>FDA dAtabase for Regulatory Grade micrObial Sequences (FDA-ARGOS): Supporting development and validation of Infectious Disease Dx tests.</title>
        <authorList>
            <person name="Minogue T."/>
            <person name="Wolcott M."/>
            <person name="Wasieloski L."/>
            <person name="Aguilar W."/>
            <person name="Moore D."/>
            <person name="Tallon L.J."/>
            <person name="Sadzewicz L."/>
            <person name="Ott S."/>
            <person name="Zhao X."/>
            <person name="Nagaraj S."/>
            <person name="Vavikolanu K."/>
            <person name="Aluvathingal J."/>
            <person name="Nadendla S."/>
            <person name="Sichtig H."/>
        </authorList>
    </citation>
    <scope>NUCLEOTIDE SEQUENCE</scope>
    <source>
        <strain evidence="3">FDAARGOS_387</strain>
    </source>
</reference>
<feature type="chain" id="PRO_5036315782" description="YHYH domain-containing protein" evidence="2">
    <location>
        <begin position="19"/>
        <end position="47"/>
    </location>
</feature>
<reference evidence="5" key="1">
    <citation type="submission" date="2017-09" db="EMBL/GenBank/DDBJ databases">
        <title>FDA dAtabase for Regulatory Grade micrObial Sequences (FDA-ARGOS): Supporting development and validation of Infectious Disease Dx tests.</title>
        <authorList>
            <person name="Minogue T."/>
            <person name="Wolcott M."/>
            <person name="Wasieloski L."/>
            <person name="Aguilar W."/>
            <person name="Moore D."/>
            <person name="Tallon L."/>
            <person name="Sadzewicz L."/>
            <person name="Ott S."/>
            <person name="Zhao X."/>
            <person name="Nagaraj S."/>
            <person name="Vavikolanu K."/>
            <person name="Aluvathingal J."/>
            <person name="Nadendla S."/>
            <person name="Sichtig H."/>
        </authorList>
    </citation>
    <scope>NUCLEOTIDE SEQUENCE [LARGE SCALE GENOMIC DNA]</scope>
    <source>
        <strain evidence="5">FDAARGOS_387</strain>
    </source>
</reference>
<sequence>MKKIFTILLVALSVGASAQIFAHSGGTNSEGCHTNKKTGEYHCHNKK</sequence>
<dbReference type="OrthoDB" id="5366081at2"/>
<dbReference type="EMBL" id="PDDX01000001">
    <property type="protein sequence ID" value="PHI28789.1"/>
    <property type="molecule type" value="Genomic_DNA"/>
</dbReference>
<evidence type="ECO:0000256" key="2">
    <source>
        <dbReference type="SAM" id="SignalP"/>
    </source>
</evidence>
<organism evidence="3 5">
    <name type="scientific">Budvicia aquatica</name>
    <dbReference type="NCBI Taxonomy" id="82979"/>
    <lineage>
        <taxon>Bacteria</taxon>
        <taxon>Pseudomonadati</taxon>
        <taxon>Pseudomonadota</taxon>
        <taxon>Gammaproteobacteria</taxon>
        <taxon>Enterobacterales</taxon>
        <taxon>Budviciaceae</taxon>
        <taxon>Budvicia</taxon>
    </lineage>
</organism>
<evidence type="ECO:0000313" key="4">
    <source>
        <dbReference type="EMBL" id="VFS46848.1"/>
    </source>
</evidence>
<evidence type="ECO:0008006" key="7">
    <source>
        <dbReference type="Google" id="ProtNLM"/>
    </source>
</evidence>
<evidence type="ECO:0000256" key="1">
    <source>
        <dbReference type="SAM" id="MobiDB-lite"/>
    </source>
</evidence>
<name>A0A2C6CQ55_9GAMM</name>
<protein>
    <recommendedName>
        <fullName evidence="7">YHYH domain-containing protein</fullName>
    </recommendedName>
</protein>
<evidence type="ECO:0000313" key="6">
    <source>
        <dbReference type="Proteomes" id="UP000373449"/>
    </source>
</evidence>
<gene>
    <name evidence="3" type="ORF">CRN84_05390</name>
    <name evidence="4" type="ORF">NCTC12282_01778</name>
</gene>
<evidence type="ECO:0000313" key="3">
    <source>
        <dbReference type="EMBL" id="PHI28789.1"/>
    </source>
</evidence>
<feature type="region of interest" description="Disordered" evidence="1">
    <location>
        <begin position="25"/>
        <end position="47"/>
    </location>
</feature>
<dbReference type="EMBL" id="CAADJA010000002">
    <property type="protein sequence ID" value="VFS46848.1"/>
    <property type="molecule type" value="Genomic_DNA"/>
</dbReference>
<reference evidence="4 6" key="3">
    <citation type="submission" date="2019-03" db="EMBL/GenBank/DDBJ databases">
        <authorList>
            <consortium name="Pathogen Informatics"/>
        </authorList>
    </citation>
    <scope>NUCLEOTIDE SEQUENCE [LARGE SCALE GENOMIC DNA]</scope>
    <source>
        <strain evidence="4 6">NCTC12282</strain>
    </source>
</reference>
<dbReference type="RefSeq" id="WP_099044045.1">
    <property type="nucleotide sequence ID" value="NZ_CAADJA010000002.1"/>
</dbReference>
<dbReference type="AlphaFoldDB" id="A0A2C6CQ55"/>
<accession>A0A2C6CQ55</accession>
<feature type="signal peptide" evidence="2">
    <location>
        <begin position="1"/>
        <end position="18"/>
    </location>
</feature>
<feature type="compositionally biased region" description="Basic and acidic residues" evidence="1">
    <location>
        <begin position="37"/>
        <end position="47"/>
    </location>
</feature>
<keyword evidence="2" id="KW-0732">Signal</keyword>
<keyword evidence="5" id="KW-1185">Reference proteome</keyword>
<proteinExistence type="predicted"/>
<dbReference type="InterPro" id="IPR047773">
    <property type="entry name" value="YHYH_dom_bact"/>
</dbReference>
<dbReference type="NCBIfam" id="NF033223">
    <property type="entry name" value="YHYH_alt"/>
    <property type="match status" value="1"/>
</dbReference>